<feature type="transmembrane region" description="Helical" evidence="1">
    <location>
        <begin position="123"/>
        <end position="147"/>
    </location>
</feature>
<comment type="caution">
    <text evidence="2">The sequence shown here is derived from an EMBL/GenBank/DDBJ whole genome shotgun (WGS) entry which is preliminary data.</text>
</comment>
<protein>
    <recommendedName>
        <fullName evidence="4">Holin</fullName>
    </recommendedName>
</protein>
<dbReference type="RefSeq" id="WP_378552839.1">
    <property type="nucleotide sequence ID" value="NZ_JBHSBA010000014.1"/>
</dbReference>
<evidence type="ECO:0000313" key="2">
    <source>
        <dbReference type="EMBL" id="MFC4127447.1"/>
    </source>
</evidence>
<feature type="transmembrane region" description="Helical" evidence="1">
    <location>
        <begin position="98"/>
        <end position="117"/>
    </location>
</feature>
<feature type="transmembrane region" description="Helical" evidence="1">
    <location>
        <begin position="37"/>
        <end position="59"/>
    </location>
</feature>
<dbReference type="Proteomes" id="UP001595767">
    <property type="component" value="Unassembled WGS sequence"/>
</dbReference>
<keyword evidence="1" id="KW-0812">Transmembrane</keyword>
<keyword evidence="1" id="KW-0472">Membrane</keyword>
<reference evidence="3" key="1">
    <citation type="journal article" date="2019" name="Int. J. Syst. Evol. Microbiol.">
        <title>The Global Catalogue of Microorganisms (GCM) 10K type strain sequencing project: providing services to taxonomists for standard genome sequencing and annotation.</title>
        <authorList>
            <consortium name="The Broad Institute Genomics Platform"/>
            <consortium name="The Broad Institute Genome Sequencing Center for Infectious Disease"/>
            <person name="Wu L."/>
            <person name="Ma J."/>
        </authorList>
    </citation>
    <scope>NUCLEOTIDE SEQUENCE [LARGE SCALE GENOMIC DNA]</scope>
    <source>
        <strain evidence="3">CGMCC 4.7204</strain>
    </source>
</reference>
<gene>
    <name evidence="2" type="ORF">ACFOW8_21185</name>
</gene>
<feature type="transmembrane region" description="Helical" evidence="1">
    <location>
        <begin position="65"/>
        <end position="86"/>
    </location>
</feature>
<keyword evidence="1" id="KW-1133">Transmembrane helix</keyword>
<evidence type="ECO:0000313" key="3">
    <source>
        <dbReference type="Proteomes" id="UP001595767"/>
    </source>
</evidence>
<evidence type="ECO:0008006" key="4">
    <source>
        <dbReference type="Google" id="ProtNLM"/>
    </source>
</evidence>
<evidence type="ECO:0000256" key="1">
    <source>
        <dbReference type="SAM" id="Phobius"/>
    </source>
</evidence>
<keyword evidence="3" id="KW-1185">Reference proteome</keyword>
<accession>A0ABV8L9E5</accession>
<proteinExistence type="predicted"/>
<dbReference type="EMBL" id="JBHSBA010000014">
    <property type="protein sequence ID" value="MFC4127447.1"/>
    <property type="molecule type" value="Genomic_DNA"/>
</dbReference>
<name>A0ABV8L9E5_9NOCA</name>
<sequence>MRTQHFSIRRFPHPGCLMSVLNSRSPASAISAARTGLLFDATVKILGGAALVAIVGGVWPVHHGLTPALLAFAGIAFVLGGATMITQLRRLLADERSIVAVIAVDGMIATAFVPIAIQQWPGITTAGGNIICGVIAAASISSVVVAFTGTAD</sequence>
<organism evidence="2 3">
    <name type="scientific">Nocardia rhizosphaerae</name>
    <dbReference type="NCBI Taxonomy" id="1691571"/>
    <lineage>
        <taxon>Bacteria</taxon>
        <taxon>Bacillati</taxon>
        <taxon>Actinomycetota</taxon>
        <taxon>Actinomycetes</taxon>
        <taxon>Mycobacteriales</taxon>
        <taxon>Nocardiaceae</taxon>
        <taxon>Nocardia</taxon>
    </lineage>
</organism>